<keyword evidence="2" id="KW-0479">Metal-binding</keyword>
<name>A0A7R8W2T7_9CRUS</name>
<dbReference type="InterPro" id="IPR037869">
    <property type="entry name" value="Spp1/CFP1"/>
</dbReference>
<evidence type="ECO:0000256" key="4">
    <source>
        <dbReference type="ARBA" id="ARBA00022833"/>
    </source>
</evidence>
<keyword evidence="4" id="KW-0862">Zinc</keyword>
<evidence type="ECO:0000256" key="10">
    <source>
        <dbReference type="SAM" id="Coils"/>
    </source>
</evidence>
<dbReference type="InterPro" id="IPR011011">
    <property type="entry name" value="Znf_FYVE_PHD"/>
</dbReference>
<dbReference type="PANTHER" id="PTHR46174">
    <property type="entry name" value="CXXC-TYPE ZINC FINGER PROTEIN 1"/>
    <property type="match status" value="1"/>
</dbReference>
<organism evidence="12">
    <name type="scientific">Cyprideis torosa</name>
    <dbReference type="NCBI Taxonomy" id="163714"/>
    <lineage>
        <taxon>Eukaryota</taxon>
        <taxon>Metazoa</taxon>
        <taxon>Ecdysozoa</taxon>
        <taxon>Arthropoda</taxon>
        <taxon>Crustacea</taxon>
        <taxon>Oligostraca</taxon>
        <taxon>Ostracoda</taxon>
        <taxon>Podocopa</taxon>
        <taxon>Podocopida</taxon>
        <taxon>Cytherocopina</taxon>
        <taxon>Cytheroidea</taxon>
        <taxon>Cytherideidae</taxon>
        <taxon>Cyprideis</taxon>
    </lineage>
</organism>
<evidence type="ECO:0000256" key="1">
    <source>
        <dbReference type="ARBA" id="ARBA00004123"/>
    </source>
</evidence>
<protein>
    <recommendedName>
        <fullName evidence="9">CXXC-type zinc finger protein 1</fullName>
    </recommendedName>
</protein>
<dbReference type="GO" id="GO:0003677">
    <property type="term" value="F:DNA binding"/>
    <property type="evidence" value="ECO:0007669"/>
    <property type="project" value="UniProtKB-KW"/>
</dbReference>
<proteinExistence type="predicted"/>
<keyword evidence="5" id="KW-0805">Transcription regulation</keyword>
<feature type="region of interest" description="Disordered" evidence="11">
    <location>
        <begin position="191"/>
        <end position="339"/>
    </location>
</feature>
<dbReference type="InterPro" id="IPR022056">
    <property type="entry name" value="CpG-bd_C"/>
</dbReference>
<dbReference type="Gene3D" id="3.30.40.10">
    <property type="entry name" value="Zinc/RING finger domain, C3HC4 (zinc finger)"/>
    <property type="match status" value="1"/>
</dbReference>
<feature type="compositionally biased region" description="Polar residues" evidence="11">
    <location>
        <begin position="255"/>
        <end position="269"/>
    </location>
</feature>
<feature type="compositionally biased region" description="Low complexity" evidence="11">
    <location>
        <begin position="271"/>
        <end position="286"/>
    </location>
</feature>
<evidence type="ECO:0000256" key="9">
    <source>
        <dbReference type="ARBA" id="ARBA00023828"/>
    </source>
</evidence>
<dbReference type="InterPro" id="IPR000571">
    <property type="entry name" value="Znf_CCCH"/>
</dbReference>
<dbReference type="PROSITE" id="PS50103">
    <property type="entry name" value="ZF_C3H1"/>
    <property type="match status" value="1"/>
</dbReference>
<feature type="compositionally biased region" description="Low complexity" evidence="11">
    <location>
        <begin position="297"/>
        <end position="308"/>
    </location>
</feature>
<dbReference type="OrthoDB" id="419183at2759"/>
<dbReference type="EMBL" id="OB660027">
    <property type="protein sequence ID" value="CAD7222107.1"/>
    <property type="molecule type" value="Genomic_DNA"/>
</dbReference>
<dbReference type="GO" id="GO:0008270">
    <property type="term" value="F:zinc ion binding"/>
    <property type="evidence" value="ECO:0007669"/>
    <property type="project" value="UniProtKB-KW"/>
</dbReference>
<feature type="non-terminal residue" evidence="12">
    <location>
        <position position="1"/>
    </location>
</feature>
<keyword evidence="8" id="KW-0539">Nucleus</keyword>
<keyword evidence="7" id="KW-0804">Transcription</keyword>
<dbReference type="InterPro" id="IPR013083">
    <property type="entry name" value="Znf_RING/FYVE/PHD"/>
</dbReference>
<keyword evidence="10" id="KW-0175">Coiled coil</keyword>
<evidence type="ECO:0000256" key="5">
    <source>
        <dbReference type="ARBA" id="ARBA00023015"/>
    </source>
</evidence>
<evidence type="ECO:0000256" key="3">
    <source>
        <dbReference type="ARBA" id="ARBA00022771"/>
    </source>
</evidence>
<keyword evidence="3" id="KW-0863">Zinc-finger</keyword>
<dbReference type="InterPro" id="IPR019787">
    <property type="entry name" value="Znf_PHD-finger"/>
</dbReference>
<sequence length="649" mass="73460">MMRWRVSVGPWRGRRRDADLHVPFADYGGLFKANELESFSDENRTTQQRTATAPELLWQRQQRPLEVIAIALPTTNPPQAEFGTKGCDNCDNWFHGDCVDIQEDDAKFIKSFFCQECRWRDSSLRIQYLDEEDLKKEKKKKHEKKKTGDCGKCKNCTRSDDCGECDACCRRDGSTCRKRKCIEVKKKSSAKIPDDDESRGTSSPSKKKKKKKIPVELRDTEYVPSTSSKPSSAIPVSCRLSDDSSSTSDGEHGTSLPSAISVGGNSPTVSTPPSQMKKSKQSTTKKAVVSPSKPNRSKAGPSSAAAAGSKRKGVRRLSDSGSSAEESHRNTSRQCYGPGCTRAARSTSKYCSDECGLKLATNRIFQILPQRIQEWNLSPCVADEFSKKQIEEIRQKQLKAQRAIQQLDRRYEKVEALIERVHRLEPKDDDEEEMPGDEAHVFCVTCGHEVSFKNAIKHMDRCFNKYESQTSFGSSVKTAGTLFCDHRNKQMNTYCKRLRSMCSEHYKEPKGTGDEVCGCPKVLHGALKDQYIEVGVEIAWHPLKGVPVPSPAICHFFFQGTEFCRLRKKNCRRHHNWERTLKAEIELEKVKNGIQLDELLHEERQVRAAMSSRAGVLPLLLHSTYDHDLGAQRERRQQLRKEAARNIES</sequence>
<dbReference type="Pfam" id="PF12269">
    <property type="entry name" value="CpG_bind_C"/>
    <property type="match status" value="1"/>
</dbReference>
<reference evidence="12" key="1">
    <citation type="submission" date="2020-11" db="EMBL/GenBank/DDBJ databases">
        <authorList>
            <person name="Tran Van P."/>
        </authorList>
    </citation>
    <scope>NUCLEOTIDE SEQUENCE</scope>
</reference>
<keyword evidence="6" id="KW-0238">DNA-binding</keyword>
<gene>
    <name evidence="12" type="ORF">CTOB1V02_LOCUS124</name>
</gene>
<evidence type="ECO:0000313" key="12">
    <source>
        <dbReference type="EMBL" id="CAD7222107.1"/>
    </source>
</evidence>
<feature type="coiled-coil region" evidence="10">
    <location>
        <begin position="390"/>
        <end position="424"/>
    </location>
</feature>
<evidence type="ECO:0000256" key="6">
    <source>
        <dbReference type="ARBA" id="ARBA00023125"/>
    </source>
</evidence>
<dbReference type="Pfam" id="PF00628">
    <property type="entry name" value="PHD"/>
    <property type="match status" value="1"/>
</dbReference>
<dbReference type="InterPro" id="IPR002857">
    <property type="entry name" value="Znf_CXXC"/>
</dbReference>
<accession>A0A7R8W2T7</accession>
<evidence type="ECO:0000256" key="8">
    <source>
        <dbReference type="ARBA" id="ARBA00023242"/>
    </source>
</evidence>
<dbReference type="GO" id="GO:0048188">
    <property type="term" value="C:Set1C/COMPASS complex"/>
    <property type="evidence" value="ECO:0007669"/>
    <property type="project" value="InterPro"/>
</dbReference>
<dbReference type="GO" id="GO:0045893">
    <property type="term" value="P:positive regulation of DNA-templated transcription"/>
    <property type="evidence" value="ECO:0007669"/>
    <property type="project" value="TreeGrafter"/>
</dbReference>
<dbReference type="PROSITE" id="PS51058">
    <property type="entry name" value="ZF_CXXC"/>
    <property type="match status" value="1"/>
</dbReference>
<evidence type="ECO:0000256" key="11">
    <source>
        <dbReference type="SAM" id="MobiDB-lite"/>
    </source>
</evidence>
<dbReference type="PANTHER" id="PTHR46174:SF1">
    <property type="entry name" value="CXXC-TYPE ZINC FINGER PROTEIN 1"/>
    <property type="match status" value="1"/>
</dbReference>
<comment type="subcellular location">
    <subcellularLocation>
        <location evidence="1">Nucleus</location>
    </subcellularLocation>
</comment>
<evidence type="ECO:0000256" key="2">
    <source>
        <dbReference type="ARBA" id="ARBA00022723"/>
    </source>
</evidence>
<dbReference type="SUPFAM" id="SSF57903">
    <property type="entry name" value="FYVE/PHD zinc finger"/>
    <property type="match status" value="1"/>
</dbReference>
<evidence type="ECO:0000256" key="7">
    <source>
        <dbReference type="ARBA" id="ARBA00023163"/>
    </source>
</evidence>
<dbReference type="AlphaFoldDB" id="A0A7R8W2T7"/>